<keyword evidence="3" id="KW-1185">Reference proteome</keyword>
<organism evidence="2 3">
    <name type="scientific">Tetracentron sinense</name>
    <name type="common">Spur-leaf</name>
    <dbReference type="NCBI Taxonomy" id="13715"/>
    <lineage>
        <taxon>Eukaryota</taxon>
        <taxon>Viridiplantae</taxon>
        <taxon>Streptophyta</taxon>
        <taxon>Embryophyta</taxon>
        <taxon>Tracheophyta</taxon>
        <taxon>Spermatophyta</taxon>
        <taxon>Magnoliopsida</taxon>
        <taxon>Trochodendrales</taxon>
        <taxon>Trochodendraceae</taxon>
        <taxon>Tetracentron</taxon>
    </lineage>
</organism>
<evidence type="ECO:0008006" key="4">
    <source>
        <dbReference type="Google" id="ProtNLM"/>
    </source>
</evidence>
<dbReference type="OMA" id="MHADNES"/>
<evidence type="ECO:0000313" key="3">
    <source>
        <dbReference type="Proteomes" id="UP000655225"/>
    </source>
</evidence>
<feature type="region of interest" description="Disordered" evidence="1">
    <location>
        <begin position="119"/>
        <end position="158"/>
    </location>
</feature>
<protein>
    <recommendedName>
        <fullName evidence="4">Holocarboxylase synthetase</fullName>
    </recommendedName>
</protein>
<dbReference type="AlphaFoldDB" id="A0A835D1P3"/>
<feature type="compositionally biased region" description="Polar residues" evidence="1">
    <location>
        <begin position="181"/>
        <end position="211"/>
    </location>
</feature>
<reference evidence="2 3" key="1">
    <citation type="submission" date="2020-04" db="EMBL/GenBank/DDBJ databases">
        <title>Plant Genome Project.</title>
        <authorList>
            <person name="Zhang R.-G."/>
        </authorList>
    </citation>
    <scope>NUCLEOTIDE SEQUENCE [LARGE SCALE GENOMIC DNA]</scope>
    <source>
        <strain evidence="2">YNK0</strain>
        <tissue evidence="2">Leaf</tissue>
    </source>
</reference>
<feature type="region of interest" description="Disordered" evidence="1">
    <location>
        <begin position="181"/>
        <end position="225"/>
    </location>
</feature>
<dbReference type="PANTHER" id="PTHR33675">
    <property type="entry name" value="NUCLEAR RECEPTOR FAMILY 2 GROUP C PROTEIN"/>
    <property type="match status" value="1"/>
</dbReference>
<comment type="caution">
    <text evidence="2">The sequence shown here is derived from an EMBL/GenBank/DDBJ whole genome shotgun (WGS) entry which is preliminary data.</text>
</comment>
<dbReference type="OrthoDB" id="755598at2759"/>
<dbReference type="EMBL" id="JABCRI010000024">
    <property type="protein sequence ID" value="KAF8377203.1"/>
    <property type="molecule type" value="Genomic_DNA"/>
</dbReference>
<dbReference type="InterPro" id="IPR016549">
    <property type="entry name" value="UCP009193"/>
</dbReference>
<evidence type="ECO:0000313" key="2">
    <source>
        <dbReference type="EMBL" id="KAF8377203.1"/>
    </source>
</evidence>
<name>A0A835D1P3_TETSI</name>
<feature type="compositionally biased region" description="Basic and acidic residues" evidence="1">
    <location>
        <begin position="212"/>
        <end position="225"/>
    </location>
</feature>
<dbReference type="PANTHER" id="PTHR33675:SF1">
    <property type="entry name" value="HOLOCARBOXYLASE SYNTHETASE"/>
    <property type="match status" value="1"/>
</dbReference>
<gene>
    <name evidence="2" type="ORF">HHK36_030576</name>
</gene>
<sequence>MSKRKKSNTTRIDEVDRTMYTTFCSSANSLSQLYTQAMNQQKISFQIGERHGLEKLYQWVLRQQEEGSRMTTVDILAYLQLKTFPIFVQNELDCGGEEPPTSPRLPFQHQSSQPTMNFMNSSAPFSSASFGPTTAGQGPRSVHSEHQTKDSVFSNALSSPVRQSLQNYHLGEGGYCSNNIMSSGNGAQSNETNFPQHQNRDSNSLSCNDSSMDMHADSPRHESPY</sequence>
<evidence type="ECO:0000256" key="1">
    <source>
        <dbReference type="SAM" id="MobiDB-lite"/>
    </source>
</evidence>
<dbReference type="Proteomes" id="UP000655225">
    <property type="component" value="Unassembled WGS sequence"/>
</dbReference>
<accession>A0A835D1P3</accession>
<proteinExistence type="predicted"/>
<dbReference type="PIRSF" id="PIRSF009193">
    <property type="entry name" value="UCP009193"/>
    <property type="match status" value="1"/>
</dbReference>
<feature type="compositionally biased region" description="Low complexity" evidence="1">
    <location>
        <begin position="119"/>
        <end position="129"/>
    </location>
</feature>